<comment type="caution">
    <text evidence="2">The sequence shown here is derived from an EMBL/GenBank/DDBJ whole genome shotgun (WGS) entry which is preliminary data.</text>
</comment>
<dbReference type="AlphaFoldDB" id="A0A841FYT6"/>
<dbReference type="InterPro" id="IPR036188">
    <property type="entry name" value="FAD/NAD-bd_sf"/>
</dbReference>
<reference evidence="2 3" key="1">
    <citation type="submission" date="2020-08" db="EMBL/GenBank/DDBJ databases">
        <title>Genomic Encyclopedia of Type Strains, Phase IV (KMG-IV): sequencing the most valuable type-strain genomes for metagenomic binning, comparative biology and taxonomic classification.</title>
        <authorList>
            <person name="Goeker M."/>
        </authorList>
    </citation>
    <scope>NUCLEOTIDE SEQUENCE [LARGE SCALE GENOMIC DNA]</scope>
    <source>
        <strain evidence="2 3">YIM 65646</strain>
    </source>
</reference>
<dbReference type="Pfam" id="PF01494">
    <property type="entry name" value="FAD_binding_3"/>
    <property type="match status" value="1"/>
</dbReference>
<dbReference type="SUPFAM" id="SSF51905">
    <property type="entry name" value="FAD/NAD(P)-binding domain"/>
    <property type="match status" value="1"/>
</dbReference>
<evidence type="ECO:0000313" key="3">
    <source>
        <dbReference type="Proteomes" id="UP000548476"/>
    </source>
</evidence>
<dbReference type="PANTHER" id="PTHR46865">
    <property type="entry name" value="OXIDOREDUCTASE-RELATED"/>
    <property type="match status" value="1"/>
</dbReference>
<protein>
    <submittedName>
        <fullName evidence="2">2-polyprenyl-6-methoxyphenol hydroxylase-like FAD-dependent oxidoreductase</fullName>
    </submittedName>
</protein>
<organism evidence="2 3">
    <name type="scientific">Phytomonospora endophytica</name>
    <dbReference type="NCBI Taxonomy" id="714109"/>
    <lineage>
        <taxon>Bacteria</taxon>
        <taxon>Bacillati</taxon>
        <taxon>Actinomycetota</taxon>
        <taxon>Actinomycetes</taxon>
        <taxon>Micromonosporales</taxon>
        <taxon>Micromonosporaceae</taxon>
        <taxon>Phytomonospora</taxon>
    </lineage>
</organism>
<feature type="domain" description="FAD-binding" evidence="1">
    <location>
        <begin position="2"/>
        <end position="312"/>
    </location>
</feature>
<proteinExistence type="predicted"/>
<accession>A0A841FYT6</accession>
<dbReference type="Gene3D" id="3.50.50.60">
    <property type="entry name" value="FAD/NAD(P)-binding domain"/>
    <property type="match status" value="1"/>
</dbReference>
<sequence length="388" mass="42129">MKAVVIGAGITGLAVTARLRDLGWEVVLVEKAPGPRPQGYMIDFFGPGYTAARETGLEPRLWELAGQVDEVAYFDRDGERRAGLGYAAFQQGIDGDLLSIMRPDLELALRETLDEQPRYGVGIAGIDNRPDGVTATLTDGSRVEADLLVGADGVHSRTRALVFGPPEGFLRPLGLHTAAWIFDDPKVRETVGQRFALTDSVDRMMGLYGLRDGRVAVFSVHRETSTELPGDPRPILRETYGDLGWVVPNALAGLPEPAGIYYDLVAQVEMGTWHRDRVVLLGDAAYAVSLLAGQGASLGIAGAYVLAGLLRTEPIGEALTAFERRWMPVTSERQRKGRQGIDWFLPHSRGRLFARRMAMRAMVVPGVNRLFSTALVGKSHEPVLSAGG</sequence>
<evidence type="ECO:0000313" key="2">
    <source>
        <dbReference type="EMBL" id="MBB6039903.1"/>
    </source>
</evidence>
<name>A0A841FYT6_9ACTN</name>
<dbReference type="InterPro" id="IPR002938">
    <property type="entry name" value="FAD-bd"/>
</dbReference>
<dbReference type="PRINTS" id="PR00420">
    <property type="entry name" value="RNGMNOXGNASE"/>
</dbReference>
<dbReference type="InterPro" id="IPR051704">
    <property type="entry name" value="FAD_aromatic-hydroxylase"/>
</dbReference>
<dbReference type="GO" id="GO:0071949">
    <property type="term" value="F:FAD binding"/>
    <property type="evidence" value="ECO:0007669"/>
    <property type="project" value="InterPro"/>
</dbReference>
<dbReference type="RefSeq" id="WP_184792981.1">
    <property type="nucleotide sequence ID" value="NZ_BONT01000103.1"/>
</dbReference>
<evidence type="ECO:0000259" key="1">
    <source>
        <dbReference type="Pfam" id="PF01494"/>
    </source>
</evidence>
<gene>
    <name evidence="2" type="ORF">HNR73_007802</name>
</gene>
<dbReference type="EMBL" id="JACHGT010000027">
    <property type="protein sequence ID" value="MBB6039903.1"/>
    <property type="molecule type" value="Genomic_DNA"/>
</dbReference>
<keyword evidence="3" id="KW-1185">Reference proteome</keyword>
<dbReference type="Proteomes" id="UP000548476">
    <property type="component" value="Unassembled WGS sequence"/>
</dbReference>
<dbReference type="Gene3D" id="3.30.9.10">
    <property type="entry name" value="D-Amino Acid Oxidase, subunit A, domain 2"/>
    <property type="match status" value="1"/>
</dbReference>
<dbReference type="PANTHER" id="PTHR46865:SF8">
    <property type="entry name" value="POSSIBLE OXIDOREDUCTASE"/>
    <property type="match status" value="1"/>
</dbReference>